<dbReference type="Gene3D" id="3.40.50.360">
    <property type="match status" value="1"/>
</dbReference>
<sequence length="165" mass="18694">MERVLIYYSLDGHTHFLAEQAQKLLGCDVYRLQLAKDYPSKGFAKYYTAGRNTVLRFPHTFKQPLPDLSRYEVVILATPIWAGRVCAPMYSYLKQAEFAHKDLYLIANCSGGDVSKCFSIIKNMKHDGHVRGEISFINPNEATFGSDSARLKAFCDAVLLNESFQ</sequence>
<protein>
    <recommendedName>
        <fullName evidence="2">Flavodoxin-like domain-containing protein</fullName>
    </recommendedName>
</protein>
<name>A0A644XNP0_9ZZZZ</name>
<comment type="caution">
    <text evidence="1">The sequence shown here is derived from an EMBL/GenBank/DDBJ whole genome shotgun (WGS) entry which is preliminary data.</text>
</comment>
<dbReference type="PANTHER" id="PTHR39201:SF1">
    <property type="entry name" value="FLAVODOXIN-LIKE DOMAIN-CONTAINING PROTEIN"/>
    <property type="match status" value="1"/>
</dbReference>
<dbReference type="EMBL" id="VSSQ01002786">
    <property type="protein sequence ID" value="MPM17378.1"/>
    <property type="molecule type" value="Genomic_DNA"/>
</dbReference>
<organism evidence="1">
    <name type="scientific">bioreactor metagenome</name>
    <dbReference type="NCBI Taxonomy" id="1076179"/>
    <lineage>
        <taxon>unclassified sequences</taxon>
        <taxon>metagenomes</taxon>
        <taxon>ecological metagenomes</taxon>
    </lineage>
</organism>
<evidence type="ECO:0000313" key="1">
    <source>
        <dbReference type="EMBL" id="MPM17378.1"/>
    </source>
</evidence>
<reference evidence="1" key="1">
    <citation type="submission" date="2019-08" db="EMBL/GenBank/DDBJ databases">
        <authorList>
            <person name="Kucharzyk K."/>
            <person name="Murdoch R.W."/>
            <person name="Higgins S."/>
            <person name="Loffler F."/>
        </authorList>
    </citation>
    <scope>NUCLEOTIDE SEQUENCE</scope>
</reference>
<evidence type="ECO:0008006" key="2">
    <source>
        <dbReference type="Google" id="ProtNLM"/>
    </source>
</evidence>
<dbReference type="AlphaFoldDB" id="A0A644XNP0"/>
<proteinExistence type="predicted"/>
<dbReference type="InterPro" id="IPR029039">
    <property type="entry name" value="Flavoprotein-like_sf"/>
</dbReference>
<dbReference type="SUPFAM" id="SSF52218">
    <property type="entry name" value="Flavoproteins"/>
    <property type="match status" value="1"/>
</dbReference>
<dbReference type="PANTHER" id="PTHR39201">
    <property type="entry name" value="EXPORTED PROTEIN-RELATED"/>
    <property type="match status" value="1"/>
</dbReference>
<accession>A0A644XNP0</accession>
<gene>
    <name evidence="1" type="ORF">SDC9_63767</name>
</gene>